<dbReference type="RefSeq" id="XP_022085611.1">
    <property type="nucleotide sequence ID" value="XM_022229919.1"/>
</dbReference>
<protein>
    <submittedName>
        <fullName evidence="2 3">Uncharacterized protein LOC110976553 isoform X1</fullName>
    </submittedName>
</protein>
<reference evidence="2 3" key="1">
    <citation type="submission" date="2025-04" db="UniProtKB">
        <authorList>
            <consortium name="RefSeq"/>
        </authorList>
    </citation>
    <scope>IDENTIFICATION</scope>
</reference>
<organism evidence="1 2">
    <name type="scientific">Acanthaster planci</name>
    <name type="common">Crown-of-thorns starfish</name>
    <dbReference type="NCBI Taxonomy" id="133434"/>
    <lineage>
        <taxon>Eukaryota</taxon>
        <taxon>Metazoa</taxon>
        <taxon>Echinodermata</taxon>
        <taxon>Eleutherozoa</taxon>
        <taxon>Asterozoa</taxon>
        <taxon>Asteroidea</taxon>
        <taxon>Valvatacea</taxon>
        <taxon>Valvatida</taxon>
        <taxon>Acanthasteridae</taxon>
        <taxon>Acanthaster</taxon>
    </lineage>
</organism>
<dbReference type="AlphaFoldDB" id="A0A8B7Y0W7"/>
<dbReference type="Pfam" id="PF14124">
    <property type="entry name" value="DUF4291"/>
    <property type="match status" value="1"/>
</dbReference>
<name>A0A8B7Y0W7_ACAPL</name>
<sequence>MAARKVMFNFKTEPYKTQVQHHWPPSGRHILAQYDDETIVVYQAFCPEIADYAVSNQRFGGPKYSFTRMSWIKTNFLWMMYRCGWASKRGQERVLAICIPRANFDTILSQAYTAGAQREAGKMDVSVRLQWDPDHAPNGGKEDRRAIQLGLRGEILKSFATDWIVGIEDVTQFVKEQASILPEGEASLEKLLVARERVYAVPDKATAELIGCDQAEGSV</sequence>
<dbReference type="OMA" id="RDRMTWI"/>
<evidence type="ECO:0000313" key="2">
    <source>
        <dbReference type="RefSeq" id="XP_022085611.1"/>
    </source>
</evidence>
<evidence type="ECO:0000313" key="1">
    <source>
        <dbReference type="Proteomes" id="UP000694845"/>
    </source>
</evidence>
<dbReference type="OrthoDB" id="413653at2759"/>
<proteinExistence type="predicted"/>
<keyword evidence="1" id="KW-1185">Reference proteome</keyword>
<dbReference type="KEGG" id="aplc:110976553"/>
<dbReference type="Proteomes" id="UP000694845">
    <property type="component" value="Unplaced"/>
</dbReference>
<gene>
    <name evidence="2 3" type="primary">LOC110976553</name>
</gene>
<dbReference type="RefSeq" id="XP_022085612.1">
    <property type="nucleotide sequence ID" value="XM_022229920.1"/>
</dbReference>
<dbReference type="InterPro" id="IPR025633">
    <property type="entry name" value="DUF4291"/>
</dbReference>
<dbReference type="GeneID" id="110976553"/>
<dbReference type="PANTHER" id="PTHR38567:SF1">
    <property type="entry name" value="DUF4291 DOMAIN-CONTAINING PROTEIN"/>
    <property type="match status" value="1"/>
</dbReference>
<dbReference type="PANTHER" id="PTHR38567">
    <property type="entry name" value="DUF4291 DOMAIN-CONTAINING PROTEIN"/>
    <property type="match status" value="1"/>
</dbReference>
<evidence type="ECO:0000313" key="3">
    <source>
        <dbReference type="RefSeq" id="XP_022085612.1"/>
    </source>
</evidence>
<accession>A0A8B7Y0W7</accession>